<feature type="region of interest" description="Disordered" evidence="1">
    <location>
        <begin position="1"/>
        <end position="26"/>
    </location>
</feature>
<name>A0ABU0X3T3_9PSEU</name>
<protein>
    <submittedName>
        <fullName evidence="2">Uncharacterized protein</fullName>
    </submittedName>
</protein>
<keyword evidence="3" id="KW-1185">Reference proteome</keyword>
<gene>
    <name evidence="2" type="ORF">CKY47_14885</name>
</gene>
<evidence type="ECO:0000256" key="1">
    <source>
        <dbReference type="SAM" id="MobiDB-lite"/>
    </source>
</evidence>
<evidence type="ECO:0000313" key="3">
    <source>
        <dbReference type="Proteomes" id="UP001225605"/>
    </source>
</evidence>
<proteinExistence type="predicted"/>
<evidence type="ECO:0000313" key="2">
    <source>
        <dbReference type="EMBL" id="MDQ2585244.1"/>
    </source>
</evidence>
<reference evidence="2 3" key="1">
    <citation type="submission" date="2017-06" db="EMBL/GenBank/DDBJ databases">
        <title>Cultured bacterium strain Saccharothrix yanglingensis Hhs.015.</title>
        <authorList>
            <person name="Xia Y."/>
        </authorList>
    </citation>
    <scope>NUCLEOTIDE SEQUENCE [LARGE SCALE GENOMIC DNA]</scope>
    <source>
        <strain evidence="2 3">Hhs.015</strain>
    </source>
</reference>
<dbReference type="Proteomes" id="UP001225605">
    <property type="component" value="Unassembled WGS sequence"/>
</dbReference>
<accession>A0ABU0X3T3</accession>
<comment type="caution">
    <text evidence="2">The sequence shown here is derived from an EMBL/GenBank/DDBJ whole genome shotgun (WGS) entry which is preliminary data.</text>
</comment>
<dbReference type="EMBL" id="NSDM01000005">
    <property type="protein sequence ID" value="MDQ2585244.1"/>
    <property type="molecule type" value="Genomic_DNA"/>
</dbReference>
<organism evidence="2 3">
    <name type="scientific">Saccharothrix yanglingensis</name>
    <dbReference type="NCBI Taxonomy" id="659496"/>
    <lineage>
        <taxon>Bacteria</taxon>
        <taxon>Bacillati</taxon>
        <taxon>Actinomycetota</taxon>
        <taxon>Actinomycetes</taxon>
        <taxon>Pseudonocardiales</taxon>
        <taxon>Pseudonocardiaceae</taxon>
        <taxon>Saccharothrix</taxon>
    </lineage>
</organism>
<sequence length="67" mass="7146">MVPLVGDAARPLSSPEVLSDRSDSGCGNNRFIAAVRWRVFRVPADAEGDEVCVSPGRTATDWSPTVT</sequence>